<keyword evidence="5" id="KW-0328">Glycosyltransferase</keyword>
<dbReference type="PANTHER" id="PTHR15075:SF2">
    <property type="entry name" value="ALPHA-1,6-MANNOSYLGLYCOPROTEIN 6-BETA-N-ACETYLGLUCOSAMINYLTRANSFERASE"/>
    <property type="match status" value="1"/>
</dbReference>
<evidence type="ECO:0000256" key="8">
    <source>
        <dbReference type="ARBA" id="ARBA00022968"/>
    </source>
</evidence>
<dbReference type="OrthoDB" id="54078at2759"/>
<evidence type="ECO:0000256" key="11">
    <source>
        <dbReference type="ARBA" id="ARBA00023136"/>
    </source>
</evidence>
<dbReference type="InterPro" id="IPR052105">
    <property type="entry name" value="MGAT5_Glycosyltransferase"/>
</dbReference>
<keyword evidence="7" id="KW-0812">Transmembrane</keyword>
<dbReference type="Pfam" id="PF15024">
    <property type="entry name" value="Glyco_transf_18"/>
    <property type="match status" value="1"/>
</dbReference>
<keyword evidence="16" id="KW-1185">Reference proteome</keyword>
<keyword evidence="11" id="KW-0472">Membrane</keyword>
<accession>A0A9N8F2G8</accession>
<evidence type="ECO:0000313" key="15">
    <source>
        <dbReference type="EMBL" id="CAB9531438.1"/>
    </source>
</evidence>
<evidence type="ECO:0000259" key="14">
    <source>
        <dbReference type="Pfam" id="PF15024"/>
    </source>
</evidence>
<comment type="caution">
    <text evidence="15">The sequence shown here is derived from an EMBL/GenBank/DDBJ whole genome shotgun (WGS) entry which is preliminary data.</text>
</comment>
<evidence type="ECO:0000256" key="10">
    <source>
        <dbReference type="ARBA" id="ARBA00023034"/>
    </source>
</evidence>
<keyword evidence="6" id="KW-0808">Transferase</keyword>
<evidence type="ECO:0000256" key="5">
    <source>
        <dbReference type="ARBA" id="ARBA00022676"/>
    </source>
</evidence>
<proteinExistence type="inferred from homology"/>
<keyword evidence="9" id="KW-1133">Transmembrane helix</keyword>
<keyword evidence="10" id="KW-0333">Golgi apparatus</keyword>
<evidence type="ECO:0000256" key="13">
    <source>
        <dbReference type="ARBA" id="ARBA00048243"/>
    </source>
</evidence>
<comment type="similarity">
    <text evidence="3">Belongs to the glycosyltransferase 18 family.</text>
</comment>
<evidence type="ECO:0000256" key="4">
    <source>
        <dbReference type="ARBA" id="ARBA00012671"/>
    </source>
</evidence>
<evidence type="ECO:0000256" key="1">
    <source>
        <dbReference type="ARBA" id="ARBA00004323"/>
    </source>
</evidence>
<dbReference type="AlphaFoldDB" id="A0A9N8F2G8"/>
<evidence type="ECO:0000256" key="3">
    <source>
        <dbReference type="ARBA" id="ARBA00007477"/>
    </source>
</evidence>
<evidence type="ECO:0000256" key="9">
    <source>
        <dbReference type="ARBA" id="ARBA00022989"/>
    </source>
</evidence>
<dbReference type="GO" id="GO:0006487">
    <property type="term" value="P:protein N-linked glycosylation"/>
    <property type="evidence" value="ECO:0007669"/>
    <property type="project" value="TreeGrafter"/>
</dbReference>
<keyword evidence="8" id="KW-0735">Signal-anchor</keyword>
<evidence type="ECO:0000256" key="7">
    <source>
        <dbReference type="ARBA" id="ARBA00022692"/>
    </source>
</evidence>
<sequence>MTGSSLPHYYYAYLSSKTSRHVLIGSIAVLILWRLAHDTVFQKKQPLIIRYENHILESSHPRCSPRIGPNTTVLLVRGPTWQQFHGPSKSVKRGGEAYVFASLDWALQQLGVTVVQTEQSLEELGLTELQKYNRIIANGLEWPLERKHSVVCRHRPLHFWGNWKGTDGHPYVPKQVLSPFPDDYNTFLGFFMHAVLLETPAQQRRIPATTRHKQGLIVGKIPELFTSERVRPVLEALIENGFVLYSVCKAPHHCGLPSQVLIPPAPMGPVEYAQFMSEMAFLIGFGDPIISPSPLEGLAHGAAWLNPHKEYTSPTREQAARDVLDKEPYWHWTHPTPLNTQHNPLALLGAPYVYNIHLDNVTQVLEAAHHAVQYRFQSYVPPEFRPEAMIARACAMLEDDSICECPLHNSVDCRASSYMRNPPHQE</sequence>
<dbReference type="GO" id="GO:0000139">
    <property type="term" value="C:Golgi membrane"/>
    <property type="evidence" value="ECO:0007669"/>
    <property type="project" value="UniProtKB-SubCell"/>
</dbReference>
<comment type="subcellular location">
    <subcellularLocation>
        <location evidence="1">Golgi apparatus membrane</location>
        <topology evidence="1">Single-pass type II membrane protein</topology>
    </subcellularLocation>
</comment>
<comment type="pathway">
    <text evidence="2">Protein modification; protein glycosylation.</text>
</comment>
<reference evidence="15" key="1">
    <citation type="submission" date="2020-06" db="EMBL/GenBank/DDBJ databases">
        <authorList>
            <consortium name="Plant Systems Biology data submission"/>
        </authorList>
    </citation>
    <scope>NUCLEOTIDE SEQUENCE</scope>
    <source>
        <strain evidence="15">D6</strain>
    </source>
</reference>
<evidence type="ECO:0000256" key="12">
    <source>
        <dbReference type="ARBA" id="ARBA00023180"/>
    </source>
</evidence>
<dbReference type="GO" id="GO:0030144">
    <property type="term" value="F:alpha-1,6-mannosylglycoprotein 6-beta-N-acetylglucosaminyltransferase activity"/>
    <property type="evidence" value="ECO:0007669"/>
    <property type="project" value="UniProtKB-EC"/>
</dbReference>
<comment type="catalytic activity">
    <reaction evidence="13">
        <text>N(4)-{beta-D-GlcNAc-(1-&gt;2)-[beta-D-GlcNAc-(1-&gt;4)]-alpha-D-Man-(1-&gt;3)-[beta-D-GlcNAc-(1-&gt;2)-alpha-D-Man-(1-&gt;6)]-beta-D-Man-(1-&gt;4)-beta-D-GlcNAc-(1-&gt;4)-beta-D-GlcNAc}-L-asparaginyl-[protein] + UDP-N-acetyl-alpha-D-glucosamine = N(4)-{beta-D-GlcNAc-(1-&gt;2)-[beta-D-GlcNAc-(1-&gt;4)]-alpha-D-Man-(1-&gt;3)-[beta-D-GlcNAc-(1-&gt;2)-[beta-D-GlcNAc-(1-&gt;6)]-alpha-D-Man-(1-&gt;6)]-beta-D-Man-(1-&gt;4)-beta-D-GlcNAc-(1-&gt;4)-beta-D-GlcNAc}-L-asparaginyl-[protein] + UDP + H(+)</text>
        <dbReference type="Rhea" id="RHEA:16921"/>
        <dbReference type="Rhea" id="RHEA-COMP:14374"/>
        <dbReference type="Rhea" id="RHEA-COMP:14377"/>
        <dbReference type="ChEBI" id="CHEBI:15378"/>
        <dbReference type="ChEBI" id="CHEBI:57705"/>
        <dbReference type="ChEBI" id="CHEBI:58223"/>
        <dbReference type="ChEBI" id="CHEBI:139507"/>
        <dbReference type="ChEBI" id="CHEBI:139510"/>
        <dbReference type="EC" id="2.4.1.155"/>
    </reaction>
</comment>
<dbReference type="PANTHER" id="PTHR15075">
    <property type="entry name" value="ALPHA-MANNOSIDE BETA-1,6-N-ACETYLGLUCOSAMINYLTRANSFERASE"/>
    <property type="match status" value="1"/>
</dbReference>
<evidence type="ECO:0000256" key="2">
    <source>
        <dbReference type="ARBA" id="ARBA00004922"/>
    </source>
</evidence>
<organism evidence="15 16">
    <name type="scientific">Seminavis robusta</name>
    <dbReference type="NCBI Taxonomy" id="568900"/>
    <lineage>
        <taxon>Eukaryota</taxon>
        <taxon>Sar</taxon>
        <taxon>Stramenopiles</taxon>
        <taxon>Ochrophyta</taxon>
        <taxon>Bacillariophyta</taxon>
        <taxon>Bacillariophyceae</taxon>
        <taxon>Bacillariophycidae</taxon>
        <taxon>Naviculales</taxon>
        <taxon>Naviculaceae</taxon>
        <taxon>Seminavis</taxon>
    </lineage>
</organism>
<evidence type="ECO:0000256" key="6">
    <source>
        <dbReference type="ARBA" id="ARBA00022679"/>
    </source>
</evidence>
<dbReference type="InterPro" id="IPR026116">
    <property type="entry name" value="GT18_cat"/>
</dbReference>
<dbReference type="Proteomes" id="UP001153069">
    <property type="component" value="Unassembled WGS sequence"/>
</dbReference>
<protein>
    <recommendedName>
        <fullName evidence="4">alpha-1,6-mannosyl-glycoprotein 6-beta-N-acetylglucosaminyltransferase</fullName>
        <ecNumber evidence="4">2.4.1.155</ecNumber>
    </recommendedName>
</protein>
<evidence type="ECO:0000313" key="16">
    <source>
        <dbReference type="Proteomes" id="UP001153069"/>
    </source>
</evidence>
<dbReference type="EMBL" id="CAICTM010003531">
    <property type="protein sequence ID" value="CAB9531438.1"/>
    <property type="molecule type" value="Genomic_DNA"/>
</dbReference>
<feature type="domain" description="Glycosyltransferase family 18 catalytic" evidence="14">
    <location>
        <begin position="171"/>
        <end position="410"/>
    </location>
</feature>
<dbReference type="EC" id="2.4.1.155" evidence="4"/>
<keyword evidence="12" id="KW-0325">Glycoprotein</keyword>
<gene>
    <name evidence="15" type="ORF">SEMRO_3533_G349010.1</name>
</gene>
<name>A0A9N8F2G8_9STRA</name>